<name>A0AAD8AX82_BIOPF</name>
<evidence type="ECO:0000313" key="1">
    <source>
        <dbReference type="EMBL" id="KAK0044081.1"/>
    </source>
</evidence>
<comment type="caution">
    <text evidence="1">The sequence shown here is derived from an EMBL/GenBank/DDBJ whole genome shotgun (WGS) entry which is preliminary data.</text>
</comment>
<dbReference type="Proteomes" id="UP001233172">
    <property type="component" value="Unassembled WGS sequence"/>
</dbReference>
<keyword evidence="2" id="KW-1185">Reference proteome</keyword>
<dbReference type="AlphaFoldDB" id="A0AAD8AX82"/>
<feature type="non-terminal residue" evidence="1">
    <location>
        <position position="1"/>
    </location>
</feature>
<proteinExistence type="predicted"/>
<gene>
    <name evidence="1" type="ORF">Bpfe_026511</name>
</gene>
<protein>
    <submittedName>
        <fullName evidence="1">Uncharacterized protein</fullName>
    </submittedName>
</protein>
<accession>A0AAD8AX82</accession>
<sequence>ICIDRDHYYSFFPLPITLATDFLLPILLSPAGMKRKGGLSDWEAYRLGERAVREVLDHTAHDKGLNALGWCPGGSLGVT</sequence>
<reference evidence="1" key="1">
    <citation type="journal article" date="2023" name="PLoS Negl. Trop. Dis.">
        <title>A genome sequence for Biomphalaria pfeifferi, the major vector snail for the human-infecting parasite Schistosoma mansoni.</title>
        <authorList>
            <person name="Bu L."/>
            <person name="Lu L."/>
            <person name="Laidemitt M.R."/>
            <person name="Zhang S.M."/>
            <person name="Mutuku M."/>
            <person name="Mkoji G."/>
            <person name="Steinauer M."/>
            <person name="Loker E.S."/>
        </authorList>
    </citation>
    <scope>NUCLEOTIDE SEQUENCE</scope>
    <source>
        <strain evidence="1">KasaAsao</strain>
    </source>
</reference>
<evidence type="ECO:0000313" key="2">
    <source>
        <dbReference type="Proteomes" id="UP001233172"/>
    </source>
</evidence>
<organism evidence="1 2">
    <name type="scientific">Biomphalaria pfeifferi</name>
    <name type="common">Bloodfluke planorb</name>
    <name type="synonym">Freshwater snail</name>
    <dbReference type="NCBI Taxonomy" id="112525"/>
    <lineage>
        <taxon>Eukaryota</taxon>
        <taxon>Metazoa</taxon>
        <taxon>Spiralia</taxon>
        <taxon>Lophotrochozoa</taxon>
        <taxon>Mollusca</taxon>
        <taxon>Gastropoda</taxon>
        <taxon>Heterobranchia</taxon>
        <taxon>Euthyneura</taxon>
        <taxon>Panpulmonata</taxon>
        <taxon>Hygrophila</taxon>
        <taxon>Lymnaeoidea</taxon>
        <taxon>Planorbidae</taxon>
        <taxon>Biomphalaria</taxon>
    </lineage>
</organism>
<reference evidence="1" key="2">
    <citation type="submission" date="2023-04" db="EMBL/GenBank/DDBJ databases">
        <authorList>
            <person name="Bu L."/>
            <person name="Lu L."/>
            <person name="Laidemitt M.R."/>
            <person name="Zhang S.M."/>
            <person name="Mutuku M."/>
            <person name="Mkoji G."/>
            <person name="Steinauer M."/>
            <person name="Loker E.S."/>
        </authorList>
    </citation>
    <scope>NUCLEOTIDE SEQUENCE</scope>
    <source>
        <strain evidence="1">KasaAsao</strain>
        <tissue evidence="1">Whole Snail</tissue>
    </source>
</reference>
<dbReference type="EMBL" id="JASAOG010000205">
    <property type="protein sequence ID" value="KAK0044081.1"/>
    <property type="molecule type" value="Genomic_DNA"/>
</dbReference>